<keyword evidence="2" id="KW-1003">Cell membrane</keyword>
<dbReference type="EMBL" id="PDYG01000070">
    <property type="protein sequence ID" value="PHU37298.1"/>
    <property type="molecule type" value="Genomic_DNA"/>
</dbReference>
<accession>A0A2G3E205</accession>
<name>A0A2G3E205_9FIRM</name>
<evidence type="ECO:0000256" key="2">
    <source>
        <dbReference type="ARBA" id="ARBA00022475"/>
    </source>
</evidence>
<feature type="transmembrane region" description="Helical" evidence="6">
    <location>
        <begin position="242"/>
        <end position="273"/>
    </location>
</feature>
<comment type="caution">
    <text evidence="7">The sequence shown here is derived from an EMBL/GenBank/DDBJ whole genome shotgun (WGS) entry which is preliminary data.</text>
</comment>
<feature type="transmembrane region" description="Helical" evidence="6">
    <location>
        <begin position="48"/>
        <end position="77"/>
    </location>
</feature>
<organism evidence="7 8">
    <name type="scientific">Agathobacter ruminis</name>
    <dbReference type="NCBI Taxonomy" id="1712665"/>
    <lineage>
        <taxon>Bacteria</taxon>
        <taxon>Bacillati</taxon>
        <taxon>Bacillota</taxon>
        <taxon>Clostridia</taxon>
        <taxon>Lachnospirales</taxon>
        <taxon>Lachnospiraceae</taxon>
        <taxon>Agathobacter</taxon>
    </lineage>
</organism>
<proteinExistence type="predicted"/>
<dbReference type="RefSeq" id="WP_031544086.1">
    <property type="nucleotide sequence ID" value="NZ_JANSWH010000012.1"/>
</dbReference>
<comment type="subcellular location">
    <subcellularLocation>
        <location evidence="1">Cell membrane</location>
        <topology evidence="1">Multi-pass membrane protein</topology>
    </subcellularLocation>
</comment>
<evidence type="ECO:0000256" key="6">
    <source>
        <dbReference type="SAM" id="Phobius"/>
    </source>
</evidence>
<reference evidence="7 8" key="2">
    <citation type="submission" date="2017-10" db="EMBL/GenBank/DDBJ databases">
        <authorList>
            <person name="Banno H."/>
            <person name="Chua N.-H."/>
        </authorList>
    </citation>
    <scope>NUCLEOTIDE SEQUENCE [LARGE SCALE GENOMIC DNA]</scope>
    <source>
        <strain evidence="7 8">JK623</strain>
    </source>
</reference>
<protein>
    <submittedName>
        <fullName evidence="7">ABC transporter permease</fullName>
    </submittedName>
</protein>
<evidence type="ECO:0000256" key="5">
    <source>
        <dbReference type="ARBA" id="ARBA00023136"/>
    </source>
</evidence>
<evidence type="ECO:0000313" key="7">
    <source>
        <dbReference type="EMBL" id="PHU37298.1"/>
    </source>
</evidence>
<keyword evidence="3 6" id="KW-0812">Transmembrane</keyword>
<feature type="transmembrane region" description="Helical" evidence="6">
    <location>
        <begin position="154"/>
        <end position="175"/>
    </location>
</feature>
<evidence type="ECO:0000256" key="4">
    <source>
        <dbReference type="ARBA" id="ARBA00022989"/>
    </source>
</evidence>
<sequence length="319" mass="33729">MQKRELSLVIVLVLLIAVVSFVNPSFFTIDNFLDILKNNVVTLIPTLGMLMVLLIGGIDISIASTMALAGMVVGLLFKYNKIESTLLAFIIALAIGAVCGCLMGTIIGLGNVPPIIATMGGMYIFRALAYIVGDSQWAGAEALGNYKDFALKNICGVNVTIWITLLCYILFFILLKWTKFGRNIYAVGSNAEAAQISGIKVARVKIAVYTIMGVLCGLTGALNTSIYASAQPNSLTGKEMDVIAACVIGGVSMSGGRGTVAGSLLGGLVLAVIAKALPLIKIPAIAQNTIKGVLIVVVIIVNVITQRMMNKRALARREM</sequence>
<reference evidence="7 8" key="1">
    <citation type="submission" date="2017-10" db="EMBL/GenBank/DDBJ databases">
        <title>Resolving the taxonomy of Roseburia spp., Eubacterium rectale and Agathobacter spp. through phylogenomic analysis.</title>
        <authorList>
            <person name="Sheridan P.O."/>
            <person name="Walker A.W."/>
            <person name="Duncan S.H."/>
            <person name="Scott K.P."/>
            <person name="Toole P.W.O."/>
            <person name="Luis P."/>
            <person name="Flint H.J."/>
        </authorList>
    </citation>
    <scope>NUCLEOTIDE SEQUENCE [LARGE SCALE GENOMIC DNA]</scope>
    <source>
        <strain evidence="7 8">JK623</strain>
    </source>
</reference>
<dbReference type="PANTHER" id="PTHR32196:SF72">
    <property type="entry name" value="RIBOSE IMPORT PERMEASE PROTEIN RBSC"/>
    <property type="match status" value="1"/>
</dbReference>
<feature type="transmembrane region" description="Helical" evidence="6">
    <location>
        <begin position="206"/>
        <end position="230"/>
    </location>
</feature>
<evidence type="ECO:0000256" key="1">
    <source>
        <dbReference type="ARBA" id="ARBA00004651"/>
    </source>
</evidence>
<keyword evidence="5 6" id="KW-0472">Membrane</keyword>
<keyword evidence="8" id="KW-1185">Reference proteome</keyword>
<dbReference type="CDD" id="cd06579">
    <property type="entry name" value="TM_PBP1_transp_AraH_like"/>
    <property type="match status" value="1"/>
</dbReference>
<dbReference type="GO" id="GO:0005886">
    <property type="term" value="C:plasma membrane"/>
    <property type="evidence" value="ECO:0007669"/>
    <property type="project" value="UniProtKB-SubCell"/>
</dbReference>
<dbReference type="InterPro" id="IPR001851">
    <property type="entry name" value="ABC_transp_permease"/>
</dbReference>
<dbReference type="GO" id="GO:0022857">
    <property type="term" value="F:transmembrane transporter activity"/>
    <property type="evidence" value="ECO:0007669"/>
    <property type="project" value="InterPro"/>
</dbReference>
<feature type="transmembrane region" description="Helical" evidence="6">
    <location>
        <begin position="115"/>
        <end position="133"/>
    </location>
</feature>
<keyword evidence="4 6" id="KW-1133">Transmembrane helix</keyword>
<gene>
    <name evidence="7" type="ORF">CSX02_08805</name>
</gene>
<dbReference type="AlphaFoldDB" id="A0A2G3E205"/>
<evidence type="ECO:0000313" key="8">
    <source>
        <dbReference type="Proteomes" id="UP000224563"/>
    </source>
</evidence>
<evidence type="ECO:0000256" key="3">
    <source>
        <dbReference type="ARBA" id="ARBA00022692"/>
    </source>
</evidence>
<dbReference type="Proteomes" id="UP000224563">
    <property type="component" value="Unassembled WGS sequence"/>
</dbReference>
<feature type="transmembrane region" description="Helical" evidence="6">
    <location>
        <begin position="86"/>
        <end position="109"/>
    </location>
</feature>
<dbReference type="PANTHER" id="PTHR32196">
    <property type="entry name" value="ABC TRANSPORTER PERMEASE PROTEIN YPHD-RELATED-RELATED"/>
    <property type="match status" value="1"/>
</dbReference>
<dbReference type="Pfam" id="PF02653">
    <property type="entry name" value="BPD_transp_2"/>
    <property type="match status" value="1"/>
</dbReference>
<feature type="transmembrane region" description="Helical" evidence="6">
    <location>
        <begin position="285"/>
        <end position="304"/>
    </location>
</feature>